<proteinExistence type="predicted"/>
<gene>
    <name evidence="1" type="ORF">F2Q69_00050358</name>
</gene>
<accession>A0A8S9PZZ7</accession>
<name>A0A8S9PZZ7_BRACR</name>
<evidence type="ECO:0000313" key="1">
    <source>
        <dbReference type="EMBL" id="KAF3525310.1"/>
    </source>
</evidence>
<comment type="caution">
    <text evidence="1">The sequence shown here is derived from an EMBL/GenBank/DDBJ whole genome shotgun (WGS) entry which is preliminary data.</text>
</comment>
<dbReference type="EMBL" id="QGKX02001347">
    <property type="protein sequence ID" value="KAF3525310.1"/>
    <property type="molecule type" value="Genomic_DNA"/>
</dbReference>
<evidence type="ECO:0000313" key="2">
    <source>
        <dbReference type="Proteomes" id="UP000712600"/>
    </source>
</evidence>
<reference evidence="1" key="1">
    <citation type="submission" date="2019-12" db="EMBL/GenBank/DDBJ databases">
        <title>Genome sequencing and annotation of Brassica cretica.</title>
        <authorList>
            <person name="Studholme D.J."/>
            <person name="Sarris P."/>
        </authorList>
    </citation>
    <scope>NUCLEOTIDE SEQUENCE</scope>
    <source>
        <strain evidence="1">PFS-109/04</strain>
        <tissue evidence="1">Leaf</tissue>
    </source>
</reference>
<protein>
    <submittedName>
        <fullName evidence="1">Uncharacterized protein</fullName>
    </submittedName>
</protein>
<dbReference type="Proteomes" id="UP000712600">
    <property type="component" value="Unassembled WGS sequence"/>
</dbReference>
<sequence length="212" mass="22589">MSAPEGLTPVGALLQRKCDSLSLSTFSGATSRRSSGGRRLRPVFMGSGPKSFFSLISRFAVSILFGCLSVLYGPPSIGFSSLAAVCFGGFCYHVGGTSSSSSFSSSVLGDYMCSGGSHVVPCRIIVFGLRSHLSITMDRLNSSVGVRDNWVQAGSILGSPYQGVRRYFEVIGKLFSRGSLSLRVDSSERLKLAGSDSWLNLARIFAARSRLT</sequence>
<organism evidence="1 2">
    <name type="scientific">Brassica cretica</name>
    <name type="common">Mustard</name>
    <dbReference type="NCBI Taxonomy" id="69181"/>
    <lineage>
        <taxon>Eukaryota</taxon>
        <taxon>Viridiplantae</taxon>
        <taxon>Streptophyta</taxon>
        <taxon>Embryophyta</taxon>
        <taxon>Tracheophyta</taxon>
        <taxon>Spermatophyta</taxon>
        <taxon>Magnoliopsida</taxon>
        <taxon>eudicotyledons</taxon>
        <taxon>Gunneridae</taxon>
        <taxon>Pentapetalae</taxon>
        <taxon>rosids</taxon>
        <taxon>malvids</taxon>
        <taxon>Brassicales</taxon>
        <taxon>Brassicaceae</taxon>
        <taxon>Brassiceae</taxon>
        <taxon>Brassica</taxon>
    </lineage>
</organism>
<dbReference type="AlphaFoldDB" id="A0A8S9PZZ7"/>